<evidence type="ECO:0000256" key="1">
    <source>
        <dbReference type="SAM" id="MobiDB-lite"/>
    </source>
</evidence>
<dbReference type="Proteomes" id="UP001620397">
    <property type="component" value="Unassembled WGS sequence"/>
</dbReference>
<keyword evidence="3" id="KW-1185">Reference proteome</keyword>
<sequence>MSQRRPPEPDRSGNSRQVPAVIGGHEEASRVTQAILDFISRIPDSKVDATADPQAQARQIASRAAQRAALTAGTLALPPGPLGWLTVLPELVTIWKLQAQMVSDIAAAYGRHAELGREQMLYCLFRHTAAQAFRDLVVRMGDRLLFRRMSQTVVERIAKQLGVKLSRRAVGEGVSRWLPVIGALGVGAYAYYDTGQVAATAIALFDGGIEHETGDAPAEPPPLARRETPKTHGKAGLAARKLAGAVRKAATRGRHPPTDQA</sequence>
<dbReference type="RefSeq" id="WP_404537514.1">
    <property type="nucleotide sequence ID" value="NZ_JADIKL010000003.1"/>
</dbReference>
<evidence type="ECO:0008006" key="4">
    <source>
        <dbReference type="Google" id="ProtNLM"/>
    </source>
</evidence>
<feature type="compositionally biased region" description="Basic and acidic residues" evidence="1">
    <location>
        <begin position="1"/>
        <end position="13"/>
    </location>
</feature>
<organism evidence="2 3">
    <name type="scientific">Dyella agri</name>
    <dbReference type="NCBI Taxonomy" id="1926869"/>
    <lineage>
        <taxon>Bacteria</taxon>
        <taxon>Pseudomonadati</taxon>
        <taxon>Pseudomonadota</taxon>
        <taxon>Gammaproteobacteria</taxon>
        <taxon>Lysobacterales</taxon>
        <taxon>Rhodanobacteraceae</taxon>
        <taxon>Dyella</taxon>
    </lineage>
</organism>
<comment type="caution">
    <text evidence="2">The sequence shown here is derived from an EMBL/GenBank/DDBJ whole genome shotgun (WGS) entry which is preliminary data.</text>
</comment>
<name>A0ABW8KEG8_9GAMM</name>
<feature type="region of interest" description="Disordered" evidence="1">
    <location>
        <begin position="1"/>
        <end position="24"/>
    </location>
</feature>
<feature type="region of interest" description="Disordered" evidence="1">
    <location>
        <begin position="212"/>
        <end position="238"/>
    </location>
</feature>
<accession>A0ABW8KEG8</accession>
<gene>
    <name evidence="2" type="ORF">ISP14_06970</name>
</gene>
<proteinExistence type="predicted"/>
<dbReference type="EMBL" id="JADIKL010000003">
    <property type="protein sequence ID" value="MFK2930529.1"/>
    <property type="molecule type" value="Genomic_DNA"/>
</dbReference>
<evidence type="ECO:0000313" key="3">
    <source>
        <dbReference type="Proteomes" id="UP001620397"/>
    </source>
</evidence>
<protein>
    <recommendedName>
        <fullName evidence="4">EcsC protein family protein</fullName>
    </recommendedName>
</protein>
<reference evidence="2 3" key="1">
    <citation type="submission" date="2020-10" db="EMBL/GenBank/DDBJ databases">
        <title>Phylogeny of dyella-like bacteria.</title>
        <authorList>
            <person name="Fu J."/>
        </authorList>
    </citation>
    <scope>NUCLEOTIDE SEQUENCE [LARGE SCALE GENOMIC DNA]</scope>
    <source>
        <strain evidence="2 3">DKC-1</strain>
    </source>
</reference>
<evidence type="ECO:0000313" key="2">
    <source>
        <dbReference type="EMBL" id="MFK2930529.1"/>
    </source>
</evidence>